<dbReference type="EMBL" id="CVQI01004113">
    <property type="protein sequence ID" value="CRK13448.1"/>
    <property type="molecule type" value="Genomic_DNA"/>
</dbReference>
<gene>
    <name evidence="2" type="ORF">BN1723_010031</name>
</gene>
<accession>A0A0G4KUH6</accession>
<reference evidence="3" key="1">
    <citation type="submission" date="2015-05" db="EMBL/GenBank/DDBJ databases">
        <authorList>
            <person name="Fogelqvist Johan"/>
        </authorList>
    </citation>
    <scope>NUCLEOTIDE SEQUENCE [LARGE SCALE GENOMIC DNA]</scope>
</reference>
<feature type="region of interest" description="Disordered" evidence="1">
    <location>
        <begin position="89"/>
        <end position="229"/>
    </location>
</feature>
<feature type="compositionally biased region" description="Basic and acidic residues" evidence="1">
    <location>
        <begin position="151"/>
        <end position="163"/>
    </location>
</feature>
<dbReference type="AlphaFoldDB" id="A0A0G4KUH6"/>
<name>A0A0G4KUH6_VERLO</name>
<feature type="compositionally biased region" description="Basic and acidic residues" evidence="1">
    <location>
        <begin position="205"/>
        <end position="214"/>
    </location>
</feature>
<evidence type="ECO:0000313" key="3">
    <source>
        <dbReference type="Proteomes" id="UP000045706"/>
    </source>
</evidence>
<protein>
    <submittedName>
        <fullName evidence="2">Uncharacterized protein</fullName>
    </submittedName>
</protein>
<feature type="non-terminal residue" evidence="2">
    <location>
        <position position="1"/>
    </location>
</feature>
<feature type="compositionally biased region" description="Basic and acidic residues" evidence="1">
    <location>
        <begin position="189"/>
        <end position="198"/>
    </location>
</feature>
<feature type="compositionally biased region" description="Polar residues" evidence="1">
    <location>
        <begin position="93"/>
        <end position="109"/>
    </location>
</feature>
<dbReference type="Proteomes" id="UP000045706">
    <property type="component" value="Unassembled WGS sequence"/>
</dbReference>
<proteinExistence type="predicted"/>
<evidence type="ECO:0000256" key="1">
    <source>
        <dbReference type="SAM" id="MobiDB-lite"/>
    </source>
</evidence>
<sequence length="560" mass="61280">EIFLSGRHTTTMAVEARSLASLNFLAANPPQYPVNPTEEKQDPLTLYISRVPGTRDVILSTSKPQVKNVTSHDVANSLYYIHLELPGEAPTRSIDTPRSSIESGRSANQIKRKPLPAGAQIAPARDQSPADRSPVRDSGVAVADFQAKQQRATDEIDTRRWTGDGRTYYSVEDPSGARDGLREAPSPVEGRHPLDRELPPLPERPAPRSRERTRSRSPSPIKYHNTTATPYTLHIIRRDPNTGHQWNIGRVSSSQLETSLDESYSYTSYDPAGLSTQDQRRKANTPQPDINITLETSGYAKFRGMPSRQSPDAVGRTSASPPRADDREPGFKRLVFMTYTKSWTAGIREKLSAMNDKDAQQQQQPRHTRTKSTVSATSAPSTNSVDSDSAPITRPGLGLRPKGYMFESPWGGLCQFRTGNGGRSVKLRHALSGRSGGYNPLVPGTASEQIEAAAAMIMGAADVSELRFNLPGRELFHQGKEEALVRKQEIAGHLGRLMRGTGADEDDDALALGREKAGGGNRGKRAKLGKLIVSGEGMKMLDLVVAANIGVWWGAWEKTF</sequence>
<feature type="compositionally biased region" description="Polar residues" evidence="1">
    <location>
        <begin position="360"/>
        <end position="387"/>
    </location>
</feature>
<feature type="region of interest" description="Disordered" evidence="1">
    <location>
        <begin position="269"/>
        <end position="329"/>
    </location>
</feature>
<feature type="compositionally biased region" description="Polar residues" evidence="1">
    <location>
        <begin position="284"/>
        <end position="296"/>
    </location>
</feature>
<organism evidence="2 3">
    <name type="scientific">Verticillium longisporum</name>
    <name type="common">Verticillium dahliae var. longisporum</name>
    <dbReference type="NCBI Taxonomy" id="100787"/>
    <lineage>
        <taxon>Eukaryota</taxon>
        <taxon>Fungi</taxon>
        <taxon>Dikarya</taxon>
        <taxon>Ascomycota</taxon>
        <taxon>Pezizomycotina</taxon>
        <taxon>Sordariomycetes</taxon>
        <taxon>Hypocreomycetidae</taxon>
        <taxon>Glomerellales</taxon>
        <taxon>Plectosphaerellaceae</taxon>
        <taxon>Verticillium</taxon>
    </lineage>
</organism>
<evidence type="ECO:0000313" key="2">
    <source>
        <dbReference type="EMBL" id="CRK13448.1"/>
    </source>
</evidence>
<feature type="region of interest" description="Disordered" evidence="1">
    <location>
        <begin position="354"/>
        <end position="396"/>
    </location>
</feature>